<dbReference type="EMBL" id="OV725078">
    <property type="protein sequence ID" value="CAH1394009.1"/>
    <property type="molecule type" value="Genomic_DNA"/>
</dbReference>
<keyword evidence="2" id="KW-1185">Reference proteome</keyword>
<sequence length="70" mass="8022">MCKDLSYEEQGWVSTMQKKFNISKLKDVDVCGAYQENLKSTICEEYSSLRKNCGADMTLLMNSGQKYPKL</sequence>
<protein>
    <submittedName>
        <fullName evidence="1">Uncharacterized protein</fullName>
    </submittedName>
</protein>
<reference evidence="1" key="1">
    <citation type="submission" date="2022-01" db="EMBL/GenBank/DDBJ databases">
        <authorList>
            <person name="King R."/>
        </authorList>
    </citation>
    <scope>NUCLEOTIDE SEQUENCE</scope>
</reference>
<dbReference type="AlphaFoldDB" id="A0A9P0EFI8"/>
<name>A0A9P0EFI8_NEZVI</name>
<organism evidence="1 2">
    <name type="scientific">Nezara viridula</name>
    <name type="common">Southern green stink bug</name>
    <name type="synonym">Cimex viridulus</name>
    <dbReference type="NCBI Taxonomy" id="85310"/>
    <lineage>
        <taxon>Eukaryota</taxon>
        <taxon>Metazoa</taxon>
        <taxon>Ecdysozoa</taxon>
        <taxon>Arthropoda</taxon>
        <taxon>Hexapoda</taxon>
        <taxon>Insecta</taxon>
        <taxon>Pterygota</taxon>
        <taxon>Neoptera</taxon>
        <taxon>Paraneoptera</taxon>
        <taxon>Hemiptera</taxon>
        <taxon>Heteroptera</taxon>
        <taxon>Panheteroptera</taxon>
        <taxon>Pentatomomorpha</taxon>
        <taxon>Pentatomoidea</taxon>
        <taxon>Pentatomidae</taxon>
        <taxon>Pentatominae</taxon>
        <taxon>Nezara</taxon>
    </lineage>
</organism>
<evidence type="ECO:0000313" key="2">
    <source>
        <dbReference type="Proteomes" id="UP001152798"/>
    </source>
</evidence>
<dbReference type="Proteomes" id="UP001152798">
    <property type="component" value="Chromosome 2"/>
</dbReference>
<proteinExistence type="predicted"/>
<evidence type="ECO:0000313" key="1">
    <source>
        <dbReference type="EMBL" id="CAH1394009.1"/>
    </source>
</evidence>
<gene>
    <name evidence="1" type="ORF">NEZAVI_LOCUS4574</name>
</gene>
<accession>A0A9P0EFI8</accession>